<keyword evidence="1" id="KW-0496">Mitochondrion</keyword>
<evidence type="ECO:0000313" key="1">
    <source>
        <dbReference type="EMBL" id="KUM50650.1"/>
    </source>
</evidence>
<dbReference type="AlphaFoldDB" id="A0A101M453"/>
<name>A0A101M453_PICGL</name>
<gene>
    <name evidence="1" type="ORF">ABT39_MTgene494</name>
</gene>
<reference evidence="1" key="1">
    <citation type="journal article" date="2015" name="Genome Biol. Evol.">
        <title>Organellar Genomes of White Spruce (Picea glauca): Assembly and Annotation.</title>
        <authorList>
            <person name="Jackman S.D."/>
            <person name="Warren R.L."/>
            <person name="Gibb E.A."/>
            <person name="Vandervalk B.P."/>
            <person name="Mohamadi H."/>
            <person name="Chu J."/>
            <person name="Raymond A."/>
            <person name="Pleasance S."/>
            <person name="Coope R."/>
            <person name="Wildung M.R."/>
            <person name="Ritland C.E."/>
            <person name="Bousquet J."/>
            <person name="Jones S.J."/>
            <person name="Bohlmann J."/>
            <person name="Birol I."/>
        </authorList>
    </citation>
    <scope>NUCLEOTIDE SEQUENCE [LARGE SCALE GENOMIC DNA]</scope>
    <source>
        <tissue evidence="1">Flushing bud</tissue>
    </source>
</reference>
<protein>
    <submittedName>
        <fullName evidence="1">Uncharacterized protein</fullName>
    </submittedName>
</protein>
<organism evidence="1">
    <name type="scientific">Picea glauca</name>
    <name type="common">White spruce</name>
    <name type="synonym">Pinus glauca</name>
    <dbReference type="NCBI Taxonomy" id="3330"/>
    <lineage>
        <taxon>Eukaryota</taxon>
        <taxon>Viridiplantae</taxon>
        <taxon>Streptophyta</taxon>
        <taxon>Embryophyta</taxon>
        <taxon>Tracheophyta</taxon>
        <taxon>Spermatophyta</taxon>
        <taxon>Pinopsida</taxon>
        <taxon>Pinidae</taxon>
        <taxon>Conifers I</taxon>
        <taxon>Pinales</taxon>
        <taxon>Pinaceae</taxon>
        <taxon>Picea</taxon>
    </lineage>
</organism>
<dbReference type="EMBL" id="LKAM01000001">
    <property type="protein sequence ID" value="KUM50650.1"/>
    <property type="molecule type" value="Genomic_DNA"/>
</dbReference>
<geneLocation type="mitochondrion" evidence="1"/>
<proteinExistence type="predicted"/>
<comment type="caution">
    <text evidence="1">The sequence shown here is derived from an EMBL/GenBank/DDBJ whole genome shotgun (WGS) entry which is preliminary data.</text>
</comment>
<sequence>MNSRNKRSLRLGLEDKYLTVDRPVTQALWVVLPYLSFISRLFISFFAGDEISGSTEGWKGNELSEF</sequence>
<accession>A0A101M453</accession>